<dbReference type="InterPro" id="IPR043502">
    <property type="entry name" value="DNA/RNA_pol_sf"/>
</dbReference>
<dbReference type="AlphaFoldDB" id="A0ABD2PKB1"/>
<gene>
    <name evidence="1" type="ORF">Ciccas_013822</name>
</gene>
<protein>
    <recommendedName>
        <fullName evidence="3">Mitochondrial DNA polymerase catalytic subunit</fullName>
    </recommendedName>
</protein>
<dbReference type="SUPFAM" id="SSF56672">
    <property type="entry name" value="DNA/RNA polymerases"/>
    <property type="match status" value="1"/>
</dbReference>
<proteinExistence type="predicted"/>
<dbReference type="EMBL" id="JBJKFK010006799">
    <property type="protein sequence ID" value="KAL3307659.1"/>
    <property type="molecule type" value="Genomic_DNA"/>
</dbReference>
<evidence type="ECO:0000313" key="1">
    <source>
        <dbReference type="EMBL" id="KAL3307659.1"/>
    </source>
</evidence>
<reference evidence="1 2" key="1">
    <citation type="submission" date="2024-11" db="EMBL/GenBank/DDBJ databases">
        <title>Adaptive evolution of stress response genes in parasites aligns with host niche diversity.</title>
        <authorList>
            <person name="Hahn C."/>
            <person name="Resl P."/>
        </authorList>
    </citation>
    <scope>NUCLEOTIDE SEQUENCE [LARGE SCALE GENOMIC DNA]</scope>
    <source>
        <strain evidence="1">EGGRZ-B1_66</strain>
        <tissue evidence="1">Body</tissue>
    </source>
</reference>
<organism evidence="1 2">
    <name type="scientific">Cichlidogyrus casuarinus</name>
    <dbReference type="NCBI Taxonomy" id="1844966"/>
    <lineage>
        <taxon>Eukaryota</taxon>
        <taxon>Metazoa</taxon>
        <taxon>Spiralia</taxon>
        <taxon>Lophotrochozoa</taxon>
        <taxon>Platyhelminthes</taxon>
        <taxon>Monogenea</taxon>
        <taxon>Monopisthocotylea</taxon>
        <taxon>Dactylogyridea</taxon>
        <taxon>Ancyrocephalidae</taxon>
        <taxon>Cichlidogyrus</taxon>
    </lineage>
</organism>
<name>A0ABD2PKB1_9PLAT</name>
<accession>A0ABD2PKB1</accession>
<dbReference type="PANTHER" id="PTHR10267">
    <property type="entry name" value="DNA POLYMERASE SUBUNIT GAMMA-1"/>
    <property type="match status" value="1"/>
</dbReference>
<dbReference type="InterPro" id="IPR002297">
    <property type="entry name" value="DNA-dir_DNA_pol_A_mt"/>
</dbReference>
<keyword evidence="2" id="KW-1185">Reference proteome</keyword>
<sequence length="335" mass="37914">MYYFEEPSTGEVLLRDFIPATFCNTVAGKEVCHVKEFPYSAYLKYWSKEMQQRIEREFGERYGAEGVVEDPRDVHLMEEFLRSVVAMPLESSERRSLIKSLTLIKELAAKTKSNRTIAKIVKGTKGHIYEHLGELQVKGASFWKDANRYAVLQEPSLKAPRLKTRSRRLSMETVNPFIPTCWFAQLPHQSGYQNPVGNPISKSFIDHIYSGRLHSDLSCESDIATDMLRSHANVSFWQGYCKRINDQICIWTEQVPGSEQKWGAILPQVIVAGTVSRRAVEPLWLTASNAVPDRLGSEVKSMVQSPPGYRFVGADVDSQEMWIAALIGDSSVGFQ</sequence>
<dbReference type="PANTHER" id="PTHR10267:SF0">
    <property type="entry name" value="DNA POLYMERASE SUBUNIT GAMMA-1"/>
    <property type="match status" value="1"/>
</dbReference>
<evidence type="ECO:0000313" key="2">
    <source>
        <dbReference type="Proteomes" id="UP001626550"/>
    </source>
</evidence>
<feature type="non-terminal residue" evidence="1">
    <location>
        <position position="335"/>
    </location>
</feature>
<dbReference type="Proteomes" id="UP001626550">
    <property type="component" value="Unassembled WGS sequence"/>
</dbReference>
<evidence type="ECO:0008006" key="3">
    <source>
        <dbReference type="Google" id="ProtNLM"/>
    </source>
</evidence>
<comment type="caution">
    <text evidence="1">The sequence shown here is derived from an EMBL/GenBank/DDBJ whole genome shotgun (WGS) entry which is preliminary data.</text>
</comment>